<dbReference type="Gene3D" id="3.90.1200.10">
    <property type="match status" value="1"/>
</dbReference>
<dbReference type="EC" id="2.7.1.175" evidence="4"/>
<dbReference type="EMBL" id="LT906441">
    <property type="protein sequence ID" value="SNV36548.1"/>
    <property type="molecule type" value="Genomic_DNA"/>
</dbReference>
<reference evidence="17 18" key="1">
    <citation type="submission" date="2017-06" db="EMBL/GenBank/DDBJ databases">
        <authorList>
            <consortium name="Pathogen Informatics"/>
        </authorList>
    </citation>
    <scope>NUCLEOTIDE SEQUENCE [LARGE SCALE GENOMIC DNA]</scope>
    <source>
        <strain evidence="17 18">NCTC11865</strain>
    </source>
</reference>
<comment type="catalytic activity">
    <reaction evidence="14">
        <text>D-maltose + ATP = alpha-maltose 1-phosphate + ADP + H(+)</text>
        <dbReference type="Rhea" id="RHEA:31915"/>
        <dbReference type="ChEBI" id="CHEBI:15378"/>
        <dbReference type="ChEBI" id="CHEBI:17306"/>
        <dbReference type="ChEBI" id="CHEBI:30616"/>
        <dbReference type="ChEBI" id="CHEBI:63576"/>
        <dbReference type="ChEBI" id="CHEBI:456216"/>
        <dbReference type="EC" id="2.7.1.175"/>
    </reaction>
</comment>
<dbReference type="InterPro" id="IPR002575">
    <property type="entry name" value="Aminoglycoside_PTrfase"/>
</dbReference>
<organism evidence="17 18">
    <name type="scientific">Cutibacterium granulosum</name>
    <dbReference type="NCBI Taxonomy" id="33011"/>
    <lineage>
        <taxon>Bacteria</taxon>
        <taxon>Bacillati</taxon>
        <taxon>Actinomycetota</taxon>
        <taxon>Actinomycetes</taxon>
        <taxon>Propionibacteriales</taxon>
        <taxon>Propionibacteriaceae</taxon>
        <taxon>Cutibacterium</taxon>
    </lineage>
</organism>
<dbReference type="GO" id="GO:0005978">
    <property type="term" value="P:glycogen biosynthetic process"/>
    <property type="evidence" value="ECO:0007669"/>
    <property type="project" value="UniProtKB-UniPathway"/>
</dbReference>
<dbReference type="RefSeq" id="WP_021105837.1">
    <property type="nucleotide sequence ID" value="NZ_LT906441.1"/>
</dbReference>
<keyword evidence="11" id="KW-0320">Glycogen biosynthesis</keyword>
<dbReference type="Proteomes" id="UP000215332">
    <property type="component" value="Chromosome 1"/>
</dbReference>
<evidence type="ECO:0000313" key="18">
    <source>
        <dbReference type="Proteomes" id="UP000215332"/>
    </source>
</evidence>
<feature type="domain" description="Maltokinase N-terminal cap" evidence="16">
    <location>
        <begin position="16"/>
        <end position="76"/>
    </location>
</feature>
<dbReference type="SUPFAM" id="SSF56112">
    <property type="entry name" value="Protein kinase-like (PK-like)"/>
    <property type="match status" value="1"/>
</dbReference>
<evidence type="ECO:0000256" key="6">
    <source>
        <dbReference type="ARBA" id="ARBA00022600"/>
    </source>
</evidence>
<dbReference type="InterPro" id="IPR040999">
    <property type="entry name" value="Mak_N_cap"/>
</dbReference>
<accession>A0A239WRU5</accession>
<comment type="pathway">
    <text evidence="1">Glycan biosynthesis; glycogen biosynthesis.</text>
</comment>
<dbReference type="Pfam" id="PF18085">
    <property type="entry name" value="Mak_N_cap"/>
    <property type="match status" value="1"/>
</dbReference>
<evidence type="ECO:0000256" key="5">
    <source>
        <dbReference type="ARBA" id="ARBA00013882"/>
    </source>
</evidence>
<keyword evidence="8" id="KW-0547">Nucleotide-binding</keyword>
<sequence length="448" mass="49093">MTHRSTADLGSLWAHMSAARWFSGKGRGGRLIALTALSPVITEPSVRHVIATVGYPEGPDEYYQLLLSAASKDDEDVLLVDSEGAWRDATNDPDALLAWARAILSGAVDPTARGAEGHWSIDTYRPVDGSRVRTARRFGGEQSNTSIELDDTLIIKLFRRLEPGENLDIVRHRGLNEAGVTSVATVHAAMHATVGVPGHHVASAEHPTTCPSDITLALTTDLAMVVERLPHPRDGWQYFCDRARDLDDAGDDARLIGAGLAAIHRALADFSTPTTVSGTRIADAMSARLHRACHRVPDLIELQPALVQIFDPLRAMSVPVQPVHGDFHLGQTLLTDDGWRIIDFEGEPLKTAQERRQPDSRWKDVAGMVRSLSYATSATPDPHSTESQQWYRCARAAFLDGYGAATGRERNILAAYEADKAIYETVYEKLNRPEWIDVPLTALHELIG</sequence>
<dbReference type="GO" id="GO:0005524">
    <property type="term" value="F:ATP binding"/>
    <property type="evidence" value="ECO:0007669"/>
    <property type="project" value="UniProtKB-KW"/>
</dbReference>
<feature type="domain" description="Aminoglycoside phosphotransferase" evidence="15">
    <location>
        <begin position="223"/>
        <end position="345"/>
    </location>
</feature>
<evidence type="ECO:0000256" key="8">
    <source>
        <dbReference type="ARBA" id="ARBA00022741"/>
    </source>
</evidence>
<dbReference type="KEGG" id="cgrn:4412665_01377"/>
<evidence type="ECO:0000259" key="15">
    <source>
        <dbReference type="Pfam" id="PF01636"/>
    </source>
</evidence>
<name>A0A239WRU5_9ACTN</name>
<evidence type="ECO:0000259" key="16">
    <source>
        <dbReference type="Pfam" id="PF18085"/>
    </source>
</evidence>
<evidence type="ECO:0000256" key="3">
    <source>
        <dbReference type="ARBA" id="ARBA00011245"/>
    </source>
</evidence>
<gene>
    <name evidence="17" type="primary">pep2</name>
    <name evidence="17" type="ORF">SAMEA4412665_01377</name>
</gene>
<dbReference type="UniPathway" id="UPA00164"/>
<evidence type="ECO:0000256" key="12">
    <source>
        <dbReference type="ARBA" id="ARBA00023277"/>
    </source>
</evidence>
<evidence type="ECO:0000256" key="7">
    <source>
        <dbReference type="ARBA" id="ARBA00022679"/>
    </source>
</evidence>
<evidence type="ECO:0000256" key="4">
    <source>
        <dbReference type="ARBA" id="ARBA00011962"/>
    </source>
</evidence>
<dbReference type="InterPro" id="IPR011009">
    <property type="entry name" value="Kinase-like_dom_sf"/>
</dbReference>
<keyword evidence="12" id="KW-0119">Carbohydrate metabolism</keyword>
<keyword evidence="9 17" id="KW-0418">Kinase</keyword>
<dbReference type="eggNOG" id="COG3281">
    <property type="taxonomic scope" value="Bacteria"/>
</dbReference>
<evidence type="ECO:0000256" key="1">
    <source>
        <dbReference type="ARBA" id="ARBA00004964"/>
    </source>
</evidence>
<protein>
    <recommendedName>
        <fullName evidence="5">Maltokinase</fullName>
        <ecNumber evidence="4">2.7.1.175</ecNumber>
    </recommendedName>
    <alternativeName>
        <fullName evidence="13">Maltose-1-phosphate synthase</fullName>
    </alternativeName>
</protein>
<dbReference type="Pfam" id="PF01636">
    <property type="entry name" value="APH"/>
    <property type="match status" value="1"/>
</dbReference>
<dbReference type="AlphaFoldDB" id="A0A239WRU5"/>
<comment type="similarity">
    <text evidence="2">Belongs to the aminoglycoside phosphotransferase family.</text>
</comment>
<keyword evidence="7 17" id="KW-0808">Transferase</keyword>
<keyword evidence="6" id="KW-0321">Glycogen metabolism</keyword>
<evidence type="ECO:0000256" key="13">
    <source>
        <dbReference type="ARBA" id="ARBA00031251"/>
    </source>
</evidence>
<proteinExistence type="inferred from homology"/>
<keyword evidence="10" id="KW-0067">ATP-binding</keyword>
<evidence type="ECO:0000256" key="14">
    <source>
        <dbReference type="ARBA" id="ARBA00049067"/>
    </source>
</evidence>
<evidence type="ECO:0000256" key="2">
    <source>
        <dbReference type="ARBA" id="ARBA00006219"/>
    </source>
</evidence>
<evidence type="ECO:0000256" key="9">
    <source>
        <dbReference type="ARBA" id="ARBA00022777"/>
    </source>
</evidence>
<evidence type="ECO:0000256" key="10">
    <source>
        <dbReference type="ARBA" id="ARBA00022840"/>
    </source>
</evidence>
<dbReference type="GO" id="GO:0016301">
    <property type="term" value="F:kinase activity"/>
    <property type="evidence" value="ECO:0007669"/>
    <property type="project" value="UniProtKB-KW"/>
</dbReference>
<evidence type="ECO:0000256" key="11">
    <source>
        <dbReference type="ARBA" id="ARBA00023056"/>
    </source>
</evidence>
<evidence type="ECO:0000313" key="17">
    <source>
        <dbReference type="EMBL" id="SNV36548.1"/>
    </source>
</evidence>
<comment type="subunit">
    <text evidence="3">Monomer.</text>
</comment>